<dbReference type="PROSITE" id="PS50173">
    <property type="entry name" value="UMUC"/>
    <property type="match status" value="1"/>
</dbReference>
<gene>
    <name evidence="17" type="primary">dinB</name>
    <name evidence="20" type="ORF">OG398_33845</name>
</gene>
<feature type="region of interest" description="Disordered" evidence="18">
    <location>
        <begin position="436"/>
        <end position="495"/>
    </location>
</feature>
<dbReference type="InterPro" id="IPR036775">
    <property type="entry name" value="DNA_pol_Y-fam_lit_finger_sf"/>
</dbReference>
<dbReference type="EMBL" id="CP108313">
    <property type="protein sequence ID" value="WTW72879.1"/>
    <property type="molecule type" value="Genomic_DNA"/>
</dbReference>
<evidence type="ECO:0000256" key="5">
    <source>
        <dbReference type="ARBA" id="ARBA00022490"/>
    </source>
</evidence>
<evidence type="ECO:0000256" key="9">
    <source>
        <dbReference type="ARBA" id="ARBA00022723"/>
    </source>
</evidence>
<evidence type="ECO:0000256" key="3">
    <source>
        <dbReference type="ARBA" id="ARBA00011245"/>
    </source>
</evidence>
<organism evidence="20">
    <name type="scientific">Streptomyces sp. NBC_00008</name>
    <dbReference type="NCBI Taxonomy" id="2903610"/>
    <lineage>
        <taxon>Bacteria</taxon>
        <taxon>Bacillati</taxon>
        <taxon>Actinomycetota</taxon>
        <taxon>Actinomycetes</taxon>
        <taxon>Kitasatosporales</taxon>
        <taxon>Streptomycetaceae</taxon>
        <taxon>Streptomyces</taxon>
    </lineage>
</organism>
<feature type="site" description="Substrate discrimination" evidence="17">
    <location>
        <position position="16"/>
    </location>
</feature>
<dbReference type="InterPro" id="IPR043128">
    <property type="entry name" value="Rev_trsase/Diguanyl_cyclase"/>
</dbReference>
<evidence type="ECO:0000256" key="15">
    <source>
        <dbReference type="ARBA" id="ARBA00025589"/>
    </source>
</evidence>
<evidence type="ECO:0000256" key="13">
    <source>
        <dbReference type="ARBA" id="ARBA00023125"/>
    </source>
</evidence>
<dbReference type="NCBIfam" id="NF002677">
    <property type="entry name" value="PRK02406.1"/>
    <property type="match status" value="1"/>
</dbReference>
<comment type="function">
    <text evidence="15 17">Poorly processive, error-prone DNA polymerase involved in untargeted mutagenesis. Copies undamaged DNA at stalled replication forks, which arise in vivo from mismatched or misaligned primer ends. These misaligned primers can be extended by PolIV. Exhibits no 3'-5' exonuclease (proofreading) activity. May be involved in translesional synthesis, in conjunction with the beta clamp from PolIII.</text>
</comment>
<keyword evidence="11 17" id="KW-0460">Magnesium</keyword>
<dbReference type="SUPFAM" id="SSF100879">
    <property type="entry name" value="Lesion bypass DNA polymerase (Y-family), little finger domain"/>
    <property type="match status" value="1"/>
</dbReference>
<dbReference type="InterPro" id="IPR001126">
    <property type="entry name" value="UmuC"/>
</dbReference>
<evidence type="ECO:0000256" key="11">
    <source>
        <dbReference type="ARBA" id="ARBA00022842"/>
    </source>
</evidence>
<dbReference type="InterPro" id="IPR022880">
    <property type="entry name" value="DNApol_IV"/>
</dbReference>
<accession>A0AAU2W2J0</accession>
<proteinExistence type="inferred from homology"/>
<dbReference type="Pfam" id="PF11799">
    <property type="entry name" value="IMS_C"/>
    <property type="match status" value="1"/>
</dbReference>
<feature type="domain" description="UmuC" evidence="19">
    <location>
        <begin position="7"/>
        <end position="189"/>
    </location>
</feature>
<evidence type="ECO:0000256" key="6">
    <source>
        <dbReference type="ARBA" id="ARBA00022679"/>
    </source>
</evidence>
<keyword evidence="13 17" id="KW-0238">DNA-binding</keyword>
<evidence type="ECO:0000256" key="12">
    <source>
        <dbReference type="ARBA" id="ARBA00022932"/>
    </source>
</evidence>
<keyword evidence="12 17" id="KW-0239">DNA-directed DNA polymerase</keyword>
<dbReference type="InterPro" id="IPR043502">
    <property type="entry name" value="DNA/RNA_pol_sf"/>
</dbReference>
<evidence type="ECO:0000256" key="17">
    <source>
        <dbReference type="HAMAP-Rule" id="MF_01113"/>
    </source>
</evidence>
<evidence type="ECO:0000256" key="16">
    <source>
        <dbReference type="ARBA" id="ARBA00049244"/>
    </source>
</evidence>
<evidence type="ECO:0000256" key="4">
    <source>
        <dbReference type="ARBA" id="ARBA00022457"/>
    </source>
</evidence>
<dbReference type="GO" id="GO:0000287">
    <property type="term" value="F:magnesium ion binding"/>
    <property type="evidence" value="ECO:0007669"/>
    <property type="project" value="UniProtKB-UniRule"/>
</dbReference>
<dbReference type="InterPro" id="IPR050116">
    <property type="entry name" value="DNA_polymerase-Y"/>
</dbReference>
<feature type="compositionally biased region" description="Basic and acidic residues" evidence="18">
    <location>
        <begin position="450"/>
        <end position="459"/>
    </location>
</feature>
<dbReference type="NCBIfam" id="NF002882">
    <property type="entry name" value="PRK03348.1"/>
    <property type="match status" value="1"/>
</dbReference>
<evidence type="ECO:0000256" key="14">
    <source>
        <dbReference type="ARBA" id="ARBA00023204"/>
    </source>
</evidence>
<evidence type="ECO:0000256" key="7">
    <source>
        <dbReference type="ARBA" id="ARBA00022695"/>
    </source>
</evidence>
<dbReference type="FunFam" id="3.40.1170.60:FF:000001">
    <property type="entry name" value="DNA polymerase IV"/>
    <property type="match status" value="1"/>
</dbReference>
<dbReference type="Gene3D" id="3.30.1490.100">
    <property type="entry name" value="DNA polymerase, Y-family, little finger domain"/>
    <property type="match status" value="1"/>
</dbReference>
<name>A0AAU2W2J0_9ACTN</name>
<dbReference type="GO" id="GO:0009432">
    <property type="term" value="P:SOS response"/>
    <property type="evidence" value="ECO:0007669"/>
    <property type="project" value="TreeGrafter"/>
</dbReference>
<keyword evidence="5 17" id="KW-0963">Cytoplasm</keyword>
<feature type="compositionally biased region" description="Acidic residues" evidence="18">
    <location>
        <begin position="385"/>
        <end position="400"/>
    </location>
</feature>
<evidence type="ECO:0000259" key="19">
    <source>
        <dbReference type="PROSITE" id="PS50173"/>
    </source>
</evidence>
<feature type="region of interest" description="Disordered" evidence="18">
    <location>
        <begin position="376"/>
        <end position="406"/>
    </location>
</feature>
<keyword evidence="4 17" id="KW-0515">Mutator protein</keyword>
<dbReference type="Pfam" id="PF21999">
    <property type="entry name" value="IMS_HHH_1"/>
    <property type="match status" value="1"/>
</dbReference>
<dbReference type="PANTHER" id="PTHR11076:SF33">
    <property type="entry name" value="DNA POLYMERASE KAPPA"/>
    <property type="match status" value="1"/>
</dbReference>
<keyword evidence="14 17" id="KW-0234">DNA repair</keyword>
<dbReference type="GO" id="GO:0005829">
    <property type="term" value="C:cytosol"/>
    <property type="evidence" value="ECO:0007669"/>
    <property type="project" value="TreeGrafter"/>
</dbReference>
<dbReference type="EC" id="2.7.7.7" evidence="17"/>
<comment type="subunit">
    <text evidence="3 17">Monomer.</text>
</comment>
<evidence type="ECO:0000256" key="1">
    <source>
        <dbReference type="ARBA" id="ARBA00004496"/>
    </source>
</evidence>
<dbReference type="GO" id="GO:0003887">
    <property type="term" value="F:DNA-directed DNA polymerase activity"/>
    <property type="evidence" value="ECO:0007669"/>
    <property type="project" value="UniProtKB-UniRule"/>
</dbReference>
<feature type="binding site" evidence="17">
    <location>
        <position position="11"/>
    </location>
    <ligand>
        <name>Mg(2+)</name>
        <dbReference type="ChEBI" id="CHEBI:18420"/>
    </ligand>
</feature>
<feature type="compositionally biased region" description="Polar residues" evidence="18">
    <location>
        <begin position="485"/>
        <end position="495"/>
    </location>
</feature>
<evidence type="ECO:0000313" key="20">
    <source>
        <dbReference type="EMBL" id="WTW72879.1"/>
    </source>
</evidence>
<dbReference type="SUPFAM" id="SSF56672">
    <property type="entry name" value="DNA/RNA polymerases"/>
    <property type="match status" value="1"/>
</dbReference>
<evidence type="ECO:0000256" key="18">
    <source>
        <dbReference type="SAM" id="MobiDB-lite"/>
    </source>
</evidence>
<dbReference type="GO" id="GO:0006281">
    <property type="term" value="P:DNA repair"/>
    <property type="evidence" value="ECO:0007669"/>
    <property type="project" value="UniProtKB-UniRule"/>
</dbReference>
<dbReference type="InterPro" id="IPR053848">
    <property type="entry name" value="IMS_HHH_1"/>
</dbReference>
<protein>
    <recommendedName>
        <fullName evidence="17">DNA polymerase IV</fullName>
        <shortName evidence="17">Pol IV</shortName>
        <ecNumber evidence="17">2.7.7.7</ecNumber>
    </recommendedName>
</protein>
<dbReference type="InterPro" id="IPR017961">
    <property type="entry name" value="DNA_pol_Y-fam_little_finger"/>
</dbReference>
<comment type="similarity">
    <text evidence="2 17">Belongs to the DNA polymerase type-Y family.</text>
</comment>
<dbReference type="GO" id="GO:0006261">
    <property type="term" value="P:DNA-templated DNA replication"/>
    <property type="evidence" value="ECO:0007669"/>
    <property type="project" value="UniProtKB-UniRule"/>
</dbReference>
<dbReference type="FunFam" id="3.30.1490.100:FF:000004">
    <property type="entry name" value="DNA polymerase IV"/>
    <property type="match status" value="1"/>
</dbReference>
<keyword evidence="10 17" id="KW-0227">DNA damage</keyword>
<dbReference type="CDD" id="cd03586">
    <property type="entry name" value="PolY_Pol_IV_kappa"/>
    <property type="match status" value="1"/>
</dbReference>
<comment type="cofactor">
    <cofactor evidence="17">
        <name>Mg(2+)</name>
        <dbReference type="ChEBI" id="CHEBI:18420"/>
    </cofactor>
    <text evidence="17">Binds 2 magnesium ions per subunit.</text>
</comment>
<dbReference type="GO" id="GO:0003684">
    <property type="term" value="F:damaged DNA binding"/>
    <property type="evidence" value="ECO:0007669"/>
    <property type="project" value="InterPro"/>
</dbReference>
<keyword evidence="8 17" id="KW-0235">DNA replication</keyword>
<feature type="active site" evidence="17">
    <location>
        <position position="106"/>
    </location>
</feature>
<dbReference type="AlphaFoldDB" id="A0AAU2W2J0"/>
<dbReference type="Gene3D" id="3.30.70.270">
    <property type="match status" value="1"/>
</dbReference>
<reference evidence="20" key="1">
    <citation type="submission" date="2022-10" db="EMBL/GenBank/DDBJ databases">
        <title>The complete genomes of actinobacterial strains from the NBC collection.</title>
        <authorList>
            <person name="Joergensen T.S."/>
            <person name="Alvarez Arevalo M."/>
            <person name="Sterndorff E.B."/>
            <person name="Faurdal D."/>
            <person name="Vuksanovic O."/>
            <person name="Mourched A.-S."/>
            <person name="Charusanti P."/>
            <person name="Shaw S."/>
            <person name="Blin K."/>
            <person name="Weber T."/>
        </authorList>
    </citation>
    <scope>NUCLEOTIDE SEQUENCE</scope>
    <source>
        <strain evidence="20">NBC_00008</strain>
    </source>
</reference>
<dbReference type="GO" id="GO:0042276">
    <property type="term" value="P:error-prone translesion synthesis"/>
    <property type="evidence" value="ECO:0007669"/>
    <property type="project" value="TreeGrafter"/>
</dbReference>
<keyword evidence="7 17" id="KW-0548">Nucleotidyltransferase</keyword>
<dbReference type="Pfam" id="PF00817">
    <property type="entry name" value="IMS"/>
    <property type="match status" value="1"/>
</dbReference>
<comment type="catalytic activity">
    <reaction evidence="16 17">
        <text>DNA(n) + a 2'-deoxyribonucleoside 5'-triphosphate = DNA(n+1) + diphosphate</text>
        <dbReference type="Rhea" id="RHEA:22508"/>
        <dbReference type="Rhea" id="RHEA-COMP:17339"/>
        <dbReference type="Rhea" id="RHEA-COMP:17340"/>
        <dbReference type="ChEBI" id="CHEBI:33019"/>
        <dbReference type="ChEBI" id="CHEBI:61560"/>
        <dbReference type="ChEBI" id="CHEBI:173112"/>
        <dbReference type="EC" id="2.7.7.7"/>
    </reaction>
</comment>
<evidence type="ECO:0000256" key="2">
    <source>
        <dbReference type="ARBA" id="ARBA00010945"/>
    </source>
</evidence>
<dbReference type="PANTHER" id="PTHR11076">
    <property type="entry name" value="DNA REPAIR POLYMERASE UMUC / TRANSFERASE FAMILY MEMBER"/>
    <property type="match status" value="1"/>
</dbReference>
<dbReference type="Gene3D" id="1.10.150.20">
    <property type="entry name" value="5' to 3' exonuclease, C-terminal subdomain"/>
    <property type="match status" value="1"/>
</dbReference>
<comment type="subcellular location">
    <subcellularLocation>
        <location evidence="1 17">Cytoplasm</location>
    </subcellularLocation>
</comment>
<feature type="binding site" evidence="17">
    <location>
        <position position="105"/>
    </location>
    <ligand>
        <name>Mg(2+)</name>
        <dbReference type="ChEBI" id="CHEBI:18420"/>
    </ligand>
</feature>
<sequence>MRAAPTILHLDMDAFYASAEQASKPSLRGKPVVVGGLGPRGVVATASYEARRFGVHSAMPMAQARRLAPNAAYLVPRFALYRTVSEQVMELLGRLSPLVEPLSLDEAFVDLEAGVTADDTASALAIGEQLREAIEAVTGLSGSVGLAGSKMLAKIASEEAKPDGILLIEPGTERELLAPMPVRTLPGVGPATADHLRRAGMTTVNDLAEAGEAELVRLLGKAHGSSLHRMASGHDDRPVVAERDAKSVSVEDTFDTDLHDRVRVRSEVERLADRCVQRLRAAERSGRTVVLKVRRYDFSTLTRSETLRGPTDDPTVVREAAARLLESVDTTGGVRLLGVGVTGLADYTQEDLFAQAADERAAAGLAAALAAAGPAGGAAAVGDAGTDEDSPQPVEPEPESAEQLAARRWPAGHDVRHDTHGHGWVQGSGVGRVTVRFEEPESPPGRVRTFRIDDPELRPADPLPLVRDPADYSSWPASLPKSRSGAVSSGGMSRP</sequence>
<dbReference type="HAMAP" id="MF_01113">
    <property type="entry name" value="DNApol_IV"/>
    <property type="match status" value="1"/>
</dbReference>
<keyword evidence="9 17" id="KW-0479">Metal-binding</keyword>
<keyword evidence="6 17" id="KW-0808">Transferase</keyword>
<dbReference type="Gene3D" id="3.40.1170.60">
    <property type="match status" value="1"/>
</dbReference>
<evidence type="ECO:0000256" key="8">
    <source>
        <dbReference type="ARBA" id="ARBA00022705"/>
    </source>
</evidence>
<evidence type="ECO:0000256" key="10">
    <source>
        <dbReference type="ARBA" id="ARBA00022763"/>
    </source>
</evidence>